<evidence type="ECO:0000313" key="5">
    <source>
        <dbReference type="EMBL" id="TCO55724.1"/>
    </source>
</evidence>
<dbReference type="CDD" id="cd06170">
    <property type="entry name" value="LuxR_C_like"/>
    <property type="match status" value="1"/>
</dbReference>
<dbReference type="InterPro" id="IPR036388">
    <property type="entry name" value="WH-like_DNA-bd_sf"/>
</dbReference>
<dbReference type="GO" id="GO:0003677">
    <property type="term" value="F:DNA binding"/>
    <property type="evidence" value="ECO:0007669"/>
    <property type="project" value="UniProtKB-KW"/>
</dbReference>
<name>A0A4R2JAC9_9PSEU</name>
<accession>A0A4R2JAC9</accession>
<dbReference type="AlphaFoldDB" id="A0A4R2JAC9"/>
<keyword evidence="3" id="KW-0804">Transcription</keyword>
<dbReference type="GO" id="GO:0006355">
    <property type="term" value="P:regulation of DNA-templated transcription"/>
    <property type="evidence" value="ECO:0007669"/>
    <property type="project" value="InterPro"/>
</dbReference>
<evidence type="ECO:0000256" key="1">
    <source>
        <dbReference type="ARBA" id="ARBA00023015"/>
    </source>
</evidence>
<evidence type="ECO:0000259" key="4">
    <source>
        <dbReference type="PROSITE" id="PS50043"/>
    </source>
</evidence>
<dbReference type="InterPro" id="IPR016032">
    <property type="entry name" value="Sig_transdc_resp-reg_C-effctor"/>
</dbReference>
<dbReference type="InterPro" id="IPR000792">
    <property type="entry name" value="Tscrpt_reg_LuxR_C"/>
</dbReference>
<dbReference type="EMBL" id="SLWS01000007">
    <property type="protein sequence ID" value="TCO55724.1"/>
    <property type="molecule type" value="Genomic_DNA"/>
</dbReference>
<dbReference type="SMART" id="SM00421">
    <property type="entry name" value="HTH_LUXR"/>
    <property type="match status" value="1"/>
</dbReference>
<keyword evidence="1" id="KW-0805">Transcription regulation</keyword>
<organism evidence="5 6">
    <name type="scientific">Actinocrispum wychmicini</name>
    <dbReference type="NCBI Taxonomy" id="1213861"/>
    <lineage>
        <taxon>Bacteria</taxon>
        <taxon>Bacillati</taxon>
        <taxon>Actinomycetota</taxon>
        <taxon>Actinomycetes</taxon>
        <taxon>Pseudonocardiales</taxon>
        <taxon>Pseudonocardiaceae</taxon>
        <taxon>Actinocrispum</taxon>
    </lineage>
</organism>
<protein>
    <submittedName>
        <fullName evidence="5">Regulatory LuxR family protein</fullName>
    </submittedName>
</protein>
<dbReference type="Gene3D" id="1.10.10.10">
    <property type="entry name" value="Winged helix-like DNA-binding domain superfamily/Winged helix DNA-binding domain"/>
    <property type="match status" value="1"/>
</dbReference>
<dbReference type="Proteomes" id="UP000295680">
    <property type="component" value="Unassembled WGS sequence"/>
</dbReference>
<feature type="domain" description="HTH luxR-type" evidence="4">
    <location>
        <begin position="1"/>
        <end position="61"/>
    </location>
</feature>
<sequence length="78" mass="8510">MGALGRERRVLAPLGAGHSNGEIADALHIVEGTVNAHISSILDKLNARNRVQAAILAYQAGLTWPVRHTQVKWHDPLR</sequence>
<reference evidence="5 6" key="1">
    <citation type="submission" date="2019-03" db="EMBL/GenBank/DDBJ databases">
        <title>Genomic Encyclopedia of Type Strains, Phase IV (KMG-IV): sequencing the most valuable type-strain genomes for metagenomic binning, comparative biology and taxonomic classification.</title>
        <authorList>
            <person name="Goeker M."/>
        </authorList>
    </citation>
    <scope>NUCLEOTIDE SEQUENCE [LARGE SCALE GENOMIC DNA]</scope>
    <source>
        <strain evidence="5 6">DSM 45934</strain>
    </source>
</reference>
<comment type="caution">
    <text evidence="5">The sequence shown here is derived from an EMBL/GenBank/DDBJ whole genome shotgun (WGS) entry which is preliminary data.</text>
</comment>
<proteinExistence type="predicted"/>
<keyword evidence="2" id="KW-0238">DNA-binding</keyword>
<dbReference type="PANTHER" id="PTHR44688:SF16">
    <property type="entry name" value="DNA-BINDING TRANSCRIPTIONAL ACTIVATOR DEVR_DOSR"/>
    <property type="match status" value="1"/>
</dbReference>
<gene>
    <name evidence="5" type="ORF">EV192_107147</name>
</gene>
<dbReference type="PANTHER" id="PTHR44688">
    <property type="entry name" value="DNA-BINDING TRANSCRIPTIONAL ACTIVATOR DEVR_DOSR"/>
    <property type="match status" value="1"/>
</dbReference>
<keyword evidence="6" id="KW-1185">Reference proteome</keyword>
<dbReference type="SUPFAM" id="SSF46894">
    <property type="entry name" value="C-terminal effector domain of the bipartite response regulators"/>
    <property type="match status" value="1"/>
</dbReference>
<dbReference type="Pfam" id="PF00196">
    <property type="entry name" value="GerE"/>
    <property type="match status" value="1"/>
</dbReference>
<dbReference type="PROSITE" id="PS00622">
    <property type="entry name" value="HTH_LUXR_1"/>
    <property type="match status" value="1"/>
</dbReference>
<evidence type="ECO:0000256" key="3">
    <source>
        <dbReference type="ARBA" id="ARBA00023163"/>
    </source>
</evidence>
<evidence type="ECO:0000313" key="6">
    <source>
        <dbReference type="Proteomes" id="UP000295680"/>
    </source>
</evidence>
<evidence type="ECO:0000256" key="2">
    <source>
        <dbReference type="ARBA" id="ARBA00023125"/>
    </source>
</evidence>
<dbReference type="PRINTS" id="PR00038">
    <property type="entry name" value="HTHLUXR"/>
</dbReference>
<dbReference type="PROSITE" id="PS50043">
    <property type="entry name" value="HTH_LUXR_2"/>
    <property type="match status" value="1"/>
</dbReference>